<organism evidence="1 2">
    <name type="scientific">Dentiscutata heterogama</name>
    <dbReference type="NCBI Taxonomy" id="1316150"/>
    <lineage>
        <taxon>Eukaryota</taxon>
        <taxon>Fungi</taxon>
        <taxon>Fungi incertae sedis</taxon>
        <taxon>Mucoromycota</taxon>
        <taxon>Glomeromycotina</taxon>
        <taxon>Glomeromycetes</taxon>
        <taxon>Diversisporales</taxon>
        <taxon>Gigasporaceae</taxon>
        <taxon>Dentiscutata</taxon>
    </lineage>
</organism>
<dbReference type="Proteomes" id="UP000789702">
    <property type="component" value="Unassembled WGS sequence"/>
</dbReference>
<dbReference type="EMBL" id="CAJVPU010023764">
    <property type="protein sequence ID" value="CAG8689707.1"/>
    <property type="molecule type" value="Genomic_DNA"/>
</dbReference>
<proteinExistence type="predicted"/>
<sequence length="74" mass="8494">MNWLKAKSQPNKEEVINFDSIPEIEYSSTQSESQITFPFIEFCSDKETLIHCKTNDSRTSITPEQIAPQSENVL</sequence>
<gene>
    <name evidence="1" type="ORF">DHETER_LOCUS11187</name>
</gene>
<keyword evidence="2" id="KW-1185">Reference proteome</keyword>
<evidence type="ECO:0000313" key="2">
    <source>
        <dbReference type="Proteomes" id="UP000789702"/>
    </source>
</evidence>
<protein>
    <submittedName>
        <fullName evidence="1">7911_t:CDS:1</fullName>
    </submittedName>
</protein>
<comment type="caution">
    <text evidence="1">The sequence shown here is derived from an EMBL/GenBank/DDBJ whole genome shotgun (WGS) entry which is preliminary data.</text>
</comment>
<feature type="non-terminal residue" evidence="1">
    <location>
        <position position="74"/>
    </location>
</feature>
<reference evidence="1" key="1">
    <citation type="submission" date="2021-06" db="EMBL/GenBank/DDBJ databases">
        <authorList>
            <person name="Kallberg Y."/>
            <person name="Tangrot J."/>
            <person name="Rosling A."/>
        </authorList>
    </citation>
    <scope>NUCLEOTIDE SEQUENCE</scope>
    <source>
        <strain evidence="1">IL203A</strain>
    </source>
</reference>
<name>A0ACA9P638_9GLOM</name>
<accession>A0ACA9P638</accession>
<evidence type="ECO:0000313" key="1">
    <source>
        <dbReference type="EMBL" id="CAG8689707.1"/>
    </source>
</evidence>